<evidence type="ECO:0000256" key="1">
    <source>
        <dbReference type="SAM" id="SignalP"/>
    </source>
</evidence>
<feature type="chain" id="PRO_5013551631" evidence="1">
    <location>
        <begin position="17"/>
        <end position="137"/>
    </location>
</feature>
<dbReference type="EMBL" id="PDVP01000001">
    <property type="protein sequence ID" value="PHP68556.1"/>
    <property type="molecule type" value="Genomic_DNA"/>
</dbReference>
<keyword evidence="1" id="KW-0732">Signal</keyword>
<name>A0A2G1QSN8_9HYPH</name>
<organism evidence="2 3">
    <name type="scientific">Zhengella mangrovi</name>
    <dbReference type="NCBI Taxonomy" id="1982044"/>
    <lineage>
        <taxon>Bacteria</taxon>
        <taxon>Pseudomonadati</taxon>
        <taxon>Pseudomonadota</taxon>
        <taxon>Alphaproteobacteria</taxon>
        <taxon>Hyphomicrobiales</taxon>
        <taxon>Notoacmeibacteraceae</taxon>
        <taxon>Zhengella</taxon>
    </lineage>
</organism>
<feature type="signal peptide" evidence="1">
    <location>
        <begin position="1"/>
        <end position="16"/>
    </location>
</feature>
<evidence type="ECO:0000313" key="2">
    <source>
        <dbReference type="EMBL" id="PHP68556.1"/>
    </source>
</evidence>
<keyword evidence="3" id="KW-1185">Reference proteome</keyword>
<reference evidence="2 3" key="1">
    <citation type="submission" date="2017-10" db="EMBL/GenBank/DDBJ databases">
        <title>Sedimentibacterium mangrovi gen. nov., sp. nov., a novel member of family Phyllobacteriacea isolated from mangrove sediment.</title>
        <authorList>
            <person name="Liao H."/>
            <person name="Tian Y."/>
        </authorList>
    </citation>
    <scope>NUCLEOTIDE SEQUENCE [LARGE SCALE GENOMIC DNA]</scope>
    <source>
        <strain evidence="2 3">X9-2-2</strain>
    </source>
</reference>
<evidence type="ECO:0000313" key="3">
    <source>
        <dbReference type="Proteomes" id="UP000221168"/>
    </source>
</evidence>
<sequence length="137" mass="14013">MVAALGLAIAAGPAMAGSASVSFSGQVPERGRTALTVVSASSVSFSDESGLQFISRNAGAAPVRRVFSVVSADGKPLAAEVRPIEAVLQPGAFRKVTVFVPFGDAPSHRYRVCVQSFSLSGPALGTVCQAHAARRVN</sequence>
<dbReference type="AlphaFoldDB" id="A0A2G1QSN8"/>
<accession>A0A2G1QSN8</accession>
<protein>
    <submittedName>
        <fullName evidence="2">Uncharacterized protein</fullName>
    </submittedName>
</protein>
<proteinExistence type="predicted"/>
<comment type="caution">
    <text evidence="2">The sequence shown here is derived from an EMBL/GenBank/DDBJ whole genome shotgun (WGS) entry which is preliminary data.</text>
</comment>
<gene>
    <name evidence="2" type="ORF">CSC94_00670</name>
</gene>
<dbReference type="Proteomes" id="UP000221168">
    <property type="component" value="Unassembled WGS sequence"/>
</dbReference>